<keyword evidence="2" id="KW-1185">Reference proteome</keyword>
<gene>
    <name evidence="1" type="ORF">CATMQ487_14910</name>
</gene>
<evidence type="ECO:0000313" key="1">
    <source>
        <dbReference type="EMBL" id="BDI04521.1"/>
    </source>
</evidence>
<accession>A0ABN6PHP5</accession>
<proteinExistence type="predicted"/>
<name>A0ABN6PHP5_9BURK</name>
<dbReference type="Proteomes" id="UP001057498">
    <property type="component" value="Chromosome"/>
</dbReference>
<dbReference type="EMBL" id="AP025730">
    <property type="protein sequence ID" value="BDI04521.1"/>
    <property type="molecule type" value="Genomic_DNA"/>
</dbReference>
<evidence type="ECO:0000313" key="2">
    <source>
        <dbReference type="Proteomes" id="UP001057498"/>
    </source>
</evidence>
<protein>
    <submittedName>
        <fullName evidence="1">Uncharacterized protein</fullName>
    </submittedName>
</protein>
<sequence length="243" mass="26674">MKKPWKSERAAGWHDPDAVSISPALRAELIGILRHRPRSKWPPEQVERFVAACNSAVNNVLLFDDDSSPGVARDALQDVVKKAQDLLKALAALSESAADAVECTYQELVHATAPAVLLSDRCRAAPRGRLVVRRGARSRLDVAWDTVDDLHQVAGLCAGRFDGFVSQGNKVSVTRAKRLIWFVAHAHYAITGALPPRSKESWFPVFMEKLAECESLRLKTDVRLACGAALVCKVVSEMDPTHC</sequence>
<organism evidence="1 2">
    <name type="scientific">Sphaerotilus microaerophilus</name>
    <dbReference type="NCBI Taxonomy" id="2914710"/>
    <lineage>
        <taxon>Bacteria</taxon>
        <taxon>Pseudomonadati</taxon>
        <taxon>Pseudomonadota</taxon>
        <taxon>Betaproteobacteria</taxon>
        <taxon>Burkholderiales</taxon>
        <taxon>Sphaerotilaceae</taxon>
        <taxon>Sphaerotilus</taxon>
    </lineage>
</organism>
<reference evidence="1" key="1">
    <citation type="submission" date="2022-04" db="EMBL/GenBank/DDBJ databases">
        <title>Whole genome sequence of Sphaerotilus sp. FB-5.</title>
        <authorList>
            <person name="Takeda M."/>
            <person name="Narihara S."/>
            <person name="Akimoto M."/>
            <person name="Akimoto R."/>
            <person name="Nishiyashiki S."/>
            <person name="Murakami T."/>
        </authorList>
    </citation>
    <scope>NUCLEOTIDE SEQUENCE</scope>
    <source>
        <strain evidence="1">FB-5</strain>
    </source>
</reference>